<keyword evidence="2" id="KW-1185">Reference proteome</keyword>
<dbReference type="EMBL" id="WNWR01000220">
    <property type="protein sequence ID" value="KAE9988040.1"/>
    <property type="molecule type" value="Genomic_DNA"/>
</dbReference>
<comment type="caution">
    <text evidence="1">The sequence shown here is derived from an EMBL/GenBank/DDBJ whole genome shotgun (WGS) entry which is preliminary data.</text>
</comment>
<evidence type="ECO:0000313" key="1">
    <source>
        <dbReference type="EMBL" id="KAE9988040.1"/>
    </source>
</evidence>
<accession>A0A8H3VFY0</accession>
<name>A0A8H3VFY0_VENIN</name>
<protein>
    <submittedName>
        <fullName evidence="1">Uncharacterized protein</fullName>
    </submittedName>
</protein>
<proteinExistence type="predicted"/>
<evidence type="ECO:0000313" key="2">
    <source>
        <dbReference type="Proteomes" id="UP000490939"/>
    </source>
</evidence>
<gene>
    <name evidence="1" type="ORF">EG327_003531</name>
</gene>
<sequence>MGAKPMFNEAFEECLRVLDGKMSLDLSECARVDQNTPIETTLSAINDYVKVASLATYPDDMQKTMPRFQGVAFYENIKLVEEFEKLASFVEAMGITVAEADQQEAMLQCLANTSEKWMLTRKTITRASVNVTEFARWTITVYVAIFAGAVGSSTVSVDTVGIGIASTICTASMTTSKGVIEVAKWSQRSLSVRKRVKRFMRQQIMSLG</sequence>
<reference evidence="1 2" key="1">
    <citation type="submission" date="2019-07" db="EMBL/GenBank/DDBJ databases">
        <title>Venturia inaequalis Genome Resource.</title>
        <authorList>
            <person name="Lichtner F.J."/>
        </authorList>
    </citation>
    <scope>NUCLEOTIDE SEQUENCE [LARGE SCALE GENOMIC DNA]</scope>
    <source>
        <strain evidence="1 2">DMI_063113</strain>
    </source>
</reference>
<dbReference type="AlphaFoldDB" id="A0A8H3VFY0"/>
<dbReference type="Proteomes" id="UP000490939">
    <property type="component" value="Unassembled WGS sequence"/>
</dbReference>
<organism evidence="1 2">
    <name type="scientific">Venturia inaequalis</name>
    <name type="common">Apple scab fungus</name>
    <dbReference type="NCBI Taxonomy" id="5025"/>
    <lineage>
        <taxon>Eukaryota</taxon>
        <taxon>Fungi</taxon>
        <taxon>Dikarya</taxon>
        <taxon>Ascomycota</taxon>
        <taxon>Pezizomycotina</taxon>
        <taxon>Dothideomycetes</taxon>
        <taxon>Pleosporomycetidae</taxon>
        <taxon>Venturiales</taxon>
        <taxon>Venturiaceae</taxon>
        <taxon>Venturia</taxon>
    </lineage>
</organism>